<proteinExistence type="predicted"/>
<dbReference type="Proteomes" id="UP000823823">
    <property type="component" value="Unassembled WGS sequence"/>
</dbReference>
<dbReference type="GO" id="GO:0005737">
    <property type="term" value="C:cytoplasm"/>
    <property type="evidence" value="ECO:0007669"/>
    <property type="project" value="TreeGrafter"/>
</dbReference>
<dbReference type="PANTHER" id="PTHR19288">
    <property type="entry name" value="4-NITROPHENYLPHOSPHATASE-RELATED"/>
    <property type="match status" value="1"/>
</dbReference>
<dbReference type="AlphaFoldDB" id="A0A9D2LED1"/>
<dbReference type="GO" id="GO:0016791">
    <property type="term" value="F:phosphatase activity"/>
    <property type="evidence" value="ECO:0007669"/>
    <property type="project" value="TreeGrafter"/>
</dbReference>
<evidence type="ECO:0000313" key="2">
    <source>
        <dbReference type="Proteomes" id="UP000823823"/>
    </source>
</evidence>
<dbReference type="Pfam" id="PF13344">
    <property type="entry name" value="Hydrolase_6"/>
    <property type="match status" value="1"/>
</dbReference>
<organism evidence="1 2">
    <name type="scientific">Candidatus Brachybacterium merdavium</name>
    <dbReference type="NCBI Taxonomy" id="2838513"/>
    <lineage>
        <taxon>Bacteria</taxon>
        <taxon>Bacillati</taxon>
        <taxon>Actinomycetota</taxon>
        <taxon>Actinomycetes</taxon>
        <taxon>Micrococcales</taxon>
        <taxon>Dermabacteraceae</taxon>
        <taxon>Brachybacterium</taxon>
    </lineage>
</organism>
<sequence length="290" mass="31078">MADPLHIPGPPTRLYSAYLFDLDGTVYLGDRLLPGARETVLGLRDAGIPVRFLSNNPTKNPAEYAQKLGQMGLPTPVEEITNTVVSTTRWLRANAPGAVVYPIAEMPVIDALRAAGIAISDDPRRIDIVLASYDRTFTYAKLQIAFDALWRADRGARLMSTNPDRYCPFPAGRGEPDTAGIVAAIEATTGVRCERTFGKPEAPIAQMALEGVGVEPAECAMVGDRLSTDIAVARAAGLASVLVLTGDSRPEEVQRLPPPQRPTHVVPSIADLYPAGDAAPKGPDVYVPRR</sequence>
<comment type="caution">
    <text evidence="1">The sequence shown here is derived from an EMBL/GenBank/DDBJ whole genome shotgun (WGS) entry which is preliminary data.</text>
</comment>
<dbReference type="InterPro" id="IPR006357">
    <property type="entry name" value="HAD-SF_hydro_IIA"/>
</dbReference>
<reference evidence="1" key="1">
    <citation type="journal article" date="2021" name="PeerJ">
        <title>Extensive microbial diversity within the chicken gut microbiome revealed by metagenomics and culture.</title>
        <authorList>
            <person name="Gilroy R."/>
            <person name="Ravi A."/>
            <person name="Getino M."/>
            <person name="Pursley I."/>
            <person name="Horton D.L."/>
            <person name="Alikhan N.F."/>
            <person name="Baker D."/>
            <person name="Gharbi K."/>
            <person name="Hall N."/>
            <person name="Watson M."/>
            <person name="Adriaenssens E.M."/>
            <person name="Foster-Nyarko E."/>
            <person name="Jarju S."/>
            <person name="Secka A."/>
            <person name="Antonio M."/>
            <person name="Oren A."/>
            <person name="Chaudhuri R.R."/>
            <person name="La Ragione R."/>
            <person name="Hildebrand F."/>
            <person name="Pallen M.J."/>
        </authorList>
    </citation>
    <scope>NUCLEOTIDE SEQUENCE</scope>
    <source>
        <strain evidence="1">ChiHjej13B12-24818</strain>
    </source>
</reference>
<dbReference type="Pfam" id="PF13242">
    <property type="entry name" value="Hydrolase_like"/>
    <property type="match status" value="1"/>
</dbReference>
<accession>A0A9D2LED1</accession>
<dbReference type="InterPro" id="IPR036412">
    <property type="entry name" value="HAD-like_sf"/>
</dbReference>
<dbReference type="EMBL" id="DWZH01000069">
    <property type="protein sequence ID" value="HJB10735.1"/>
    <property type="molecule type" value="Genomic_DNA"/>
</dbReference>
<dbReference type="Gene3D" id="3.40.50.1000">
    <property type="entry name" value="HAD superfamily/HAD-like"/>
    <property type="match status" value="2"/>
</dbReference>
<evidence type="ECO:0000313" key="1">
    <source>
        <dbReference type="EMBL" id="HJB10735.1"/>
    </source>
</evidence>
<protein>
    <submittedName>
        <fullName evidence="1">HAD-IIA family hydrolase</fullName>
    </submittedName>
</protein>
<keyword evidence="1" id="KW-0378">Hydrolase</keyword>
<dbReference type="PANTHER" id="PTHR19288:SF46">
    <property type="entry name" value="HALOACID DEHALOGENASE-LIKE HYDROLASE DOMAIN-CONTAINING PROTEIN 2"/>
    <property type="match status" value="1"/>
</dbReference>
<dbReference type="SUPFAM" id="SSF56784">
    <property type="entry name" value="HAD-like"/>
    <property type="match status" value="1"/>
</dbReference>
<reference evidence="1" key="2">
    <citation type="submission" date="2021-04" db="EMBL/GenBank/DDBJ databases">
        <authorList>
            <person name="Gilroy R."/>
        </authorList>
    </citation>
    <scope>NUCLEOTIDE SEQUENCE</scope>
    <source>
        <strain evidence="1">ChiHjej13B12-24818</strain>
    </source>
</reference>
<dbReference type="NCBIfam" id="TIGR01460">
    <property type="entry name" value="HAD-SF-IIA"/>
    <property type="match status" value="1"/>
</dbReference>
<dbReference type="InterPro" id="IPR023214">
    <property type="entry name" value="HAD_sf"/>
</dbReference>
<name>A0A9D2LED1_9MICO</name>
<gene>
    <name evidence="1" type="ORF">H9786_09440</name>
</gene>